<dbReference type="AlphaFoldDB" id="A0A4Q9GVX9"/>
<gene>
    <name evidence="6" type="ORF">EYE40_10365</name>
</gene>
<dbReference type="EMBL" id="SISG01000001">
    <property type="protein sequence ID" value="TBN57758.1"/>
    <property type="molecule type" value="Genomic_DNA"/>
</dbReference>
<accession>A0A4Q9GVX9</accession>
<dbReference type="GO" id="GO:0016787">
    <property type="term" value="F:hydrolase activity"/>
    <property type="evidence" value="ECO:0007669"/>
    <property type="project" value="UniProtKB-KW"/>
</dbReference>
<dbReference type="InterPro" id="IPR029058">
    <property type="entry name" value="AB_hydrolase_fold"/>
</dbReference>
<keyword evidence="7" id="KW-1185">Reference proteome</keyword>
<evidence type="ECO:0000259" key="5">
    <source>
        <dbReference type="Pfam" id="PF08386"/>
    </source>
</evidence>
<organism evidence="6 7">
    <name type="scientific">Glaciihabitans arcticus</name>
    <dbReference type="NCBI Taxonomy" id="2668039"/>
    <lineage>
        <taxon>Bacteria</taxon>
        <taxon>Bacillati</taxon>
        <taxon>Actinomycetota</taxon>
        <taxon>Actinomycetes</taxon>
        <taxon>Micrococcales</taxon>
        <taxon>Microbacteriaceae</taxon>
        <taxon>Glaciihabitans</taxon>
    </lineage>
</organism>
<evidence type="ECO:0000313" key="6">
    <source>
        <dbReference type="EMBL" id="TBN57758.1"/>
    </source>
</evidence>
<dbReference type="PANTHER" id="PTHR43248">
    <property type="entry name" value="2-SUCCINYL-6-HYDROXY-2,4-CYCLOHEXADIENE-1-CARBOXYLATE SYNTHASE"/>
    <property type="match status" value="1"/>
</dbReference>
<dbReference type="Gene3D" id="3.40.50.1820">
    <property type="entry name" value="alpha/beta hydrolase"/>
    <property type="match status" value="1"/>
</dbReference>
<evidence type="ECO:0000256" key="4">
    <source>
        <dbReference type="SAM" id="SignalP"/>
    </source>
</evidence>
<reference evidence="7" key="1">
    <citation type="submission" date="2019-02" db="EMBL/GenBank/DDBJ databases">
        <title>Glaciihabitans arcticus sp. nov., a psychrotolerant bacterium isolated from polar soil.</title>
        <authorList>
            <person name="Dahal R.H."/>
        </authorList>
    </citation>
    <scope>NUCLEOTIDE SEQUENCE [LARGE SCALE GENOMIC DNA]</scope>
    <source>
        <strain evidence="7">RP-3-7</strain>
    </source>
</reference>
<dbReference type="RefSeq" id="WP_130981869.1">
    <property type="nucleotide sequence ID" value="NZ_SISG01000001.1"/>
</dbReference>
<dbReference type="InterPro" id="IPR051601">
    <property type="entry name" value="Serine_prot/Carboxylest_S33"/>
</dbReference>
<evidence type="ECO:0000256" key="3">
    <source>
        <dbReference type="ARBA" id="ARBA00022801"/>
    </source>
</evidence>
<name>A0A4Q9GVX9_9MICO</name>
<sequence>MTLRPALATTLALALTVTLAGCIAPAAPTPEPEVSDGLAPFFEQGVDWTECGEGVDCATIVAPLDWEHPAMGSIELAVSRIAATGTARGSLLVNPGGPGGSGFDFVRDSIRYVASADLMEEFDLVGWDPRGVGRSSAVECLDGAAMDELLFGQWDNAYETKAWVTELEAAEAEYAAACARNTGPLLEFVDSGSTARDMNLLRALLGDEKLNYLGFSYGTFFGTMFAELFPERVGRLVLDGALDPSIGALDWFAVQMKGFDDALVAYLAFCVGQGNCPLGGTEAAARSTFTNLLDTVDAKGIESADGRALDSATLGFAIAAALYSEENWPALTSMFEEVAVGESFIAFQFADSYYGRGGTAEYDNNSFDVYTATLCLDDDFQGDEYDVRSGLDAIDAAAPLVGGYFAFDDYAHVEAACTAWPYAPKKQPGMYDAAGADPILVIGTTNDPATPYAWAKSLAGQLESGVLVTFNGEGHTAYGRSNGCIVETVDAYFIDGTVPTSDPNC</sequence>
<evidence type="ECO:0000313" key="7">
    <source>
        <dbReference type="Proteomes" id="UP000294194"/>
    </source>
</evidence>
<feature type="domain" description="Peptidase S33 tripeptidyl aminopeptidase-like C-terminal" evidence="5">
    <location>
        <begin position="410"/>
        <end position="505"/>
    </location>
</feature>
<keyword evidence="3 6" id="KW-0378">Hydrolase</keyword>
<comment type="similarity">
    <text evidence="1">Belongs to the peptidase S33 family.</text>
</comment>
<evidence type="ECO:0000256" key="1">
    <source>
        <dbReference type="ARBA" id="ARBA00010088"/>
    </source>
</evidence>
<keyword evidence="2 4" id="KW-0732">Signal</keyword>
<proteinExistence type="inferred from homology"/>
<protein>
    <submittedName>
        <fullName evidence="6">Alpha/beta hydrolase</fullName>
    </submittedName>
</protein>
<dbReference type="PANTHER" id="PTHR43248:SF29">
    <property type="entry name" value="TRIPEPTIDYL AMINOPEPTIDASE"/>
    <property type="match status" value="1"/>
</dbReference>
<dbReference type="Pfam" id="PF08386">
    <property type="entry name" value="Abhydrolase_4"/>
    <property type="match status" value="1"/>
</dbReference>
<evidence type="ECO:0000256" key="2">
    <source>
        <dbReference type="ARBA" id="ARBA00022729"/>
    </source>
</evidence>
<comment type="caution">
    <text evidence="6">The sequence shown here is derived from an EMBL/GenBank/DDBJ whole genome shotgun (WGS) entry which is preliminary data.</text>
</comment>
<feature type="chain" id="PRO_5020201201" evidence="4">
    <location>
        <begin position="27"/>
        <end position="505"/>
    </location>
</feature>
<dbReference type="InterPro" id="IPR013595">
    <property type="entry name" value="Pept_S33_TAP-like_C"/>
</dbReference>
<dbReference type="PROSITE" id="PS51257">
    <property type="entry name" value="PROKAR_LIPOPROTEIN"/>
    <property type="match status" value="1"/>
</dbReference>
<dbReference type="SUPFAM" id="SSF53474">
    <property type="entry name" value="alpha/beta-Hydrolases"/>
    <property type="match status" value="1"/>
</dbReference>
<feature type="signal peptide" evidence="4">
    <location>
        <begin position="1"/>
        <end position="26"/>
    </location>
</feature>
<dbReference type="Proteomes" id="UP000294194">
    <property type="component" value="Unassembled WGS sequence"/>
</dbReference>